<keyword evidence="3" id="KW-1185">Reference proteome</keyword>
<evidence type="ECO:0000313" key="3">
    <source>
        <dbReference type="Proteomes" id="UP001642484"/>
    </source>
</evidence>
<feature type="non-terminal residue" evidence="2">
    <location>
        <position position="1"/>
    </location>
</feature>
<dbReference type="EMBL" id="CAXAMN010021299">
    <property type="protein sequence ID" value="CAK9057715.1"/>
    <property type="molecule type" value="Genomic_DNA"/>
</dbReference>
<feature type="compositionally biased region" description="Basic and acidic residues" evidence="1">
    <location>
        <begin position="256"/>
        <end position="268"/>
    </location>
</feature>
<evidence type="ECO:0000313" key="2">
    <source>
        <dbReference type="EMBL" id="CAK9057715.1"/>
    </source>
</evidence>
<protein>
    <submittedName>
        <fullName evidence="2">Uncharacterized protein</fullName>
    </submittedName>
</protein>
<accession>A0ABP0N1P7</accession>
<feature type="non-terminal residue" evidence="2">
    <location>
        <position position="348"/>
    </location>
</feature>
<name>A0ABP0N1P7_9DINO</name>
<reference evidence="2 3" key="1">
    <citation type="submission" date="2024-02" db="EMBL/GenBank/DDBJ databases">
        <authorList>
            <person name="Chen Y."/>
            <person name="Shah S."/>
            <person name="Dougan E. K."/>
            <person name="Thang M."/>
            <person name="Chan C."/>
        </authorList>
    </citation>
    <scope>NUCLEOTIDE SEQUENCE [LARGE SCALE GENOMIC DNA]</scope>
</reference>
<comment type="caution">
    <text evidence="2">The sequence shown here is derived from an EMBL/GenBank/DDBJ whole genome shotgun (WGS) entry which is preliminary data.</text>
</comment>
<feature type="compositionally biased region" description="Polar residues" evidence="1">
    <location>
        <begin position="315"/>
        <end position="330"/>
    </location>
</feature>
<feature type="region of interest" description="Disordered" evidence="1">
    <location>
        <begin position="237"/>
        <end position="348"/>
    </location>
</feature>
<dbReference type="Proteomes" id="UP001642484">
    <property type="component" value="Unassembled WGS sequence"/>
</dbReference>
<evidence type="ECO:0000256" key="1">
    <source>
        <dbReference type="SAM" id="MobiDB-lite"/>
    </source>
</evidence>
<proteinExistence type="predicted"/>
<organism evidence="2 3">
    <name type="scientific">Durusdinium trenchii</name>
    <dbReference type="NCBI Taxonomy" id="1381693"/>
    <lineage>
        <taxon>Eukaryota</taxon>
        <taxon>Sar</taxon>
        <taxon>Alveolata</taxon>
        <taxon>Dinophyceae</taxon>
        <taxon>Suessiales</taxon>
        <taxon>Symbiodiniaceae</taxon>
        <taxon>Durusdinium</taxon>
    </lineage>
</organism>
<sequence>SEFFPALPPEPPLATTTAVRAQFLLRLEQCKVPASLAAALRRVPQAEREARLNKLKTRLNGILIEGNTEPGHSFLDAVCNMHETNQLKYFPPEKCVSRLHELTNQKTPGKTIEVESSKLVLKDKAEEYEVSATTSLQILEAFKRRGLALDFAGCMTFQNHDKYIQTLYSHLHREPPAGFSRRTVSQLVAADKAAWSRVIEDNVKPRRDAVGALPLDTALIEALKSYECSFLLIPLPTKQPKPPKTQKQTGGYGAAHTDDPERQAKEKVLIVSSLGPKAKGEENRSGSPASPKRSGTPVATELCQAASIEADTGFPLSQQSEHQLHGDTTQQPPPEGDGSRLSVSFDNR</sequence>
<gene>
    <name evidence="2" type="ORF">CCMP2556_LOCUS28456</name>
</gene>